<name>A0A142JNW1_9BURK</name>
<comment type="similarity">
    <text evidence="7">Belongs to the gamma-glutamyl phosphate reductase family.</text>
</comment>
<dbReference type="NCBIfam" id="NF001221">
    <property type="entry name" value="PRK00197.1"/>
    <property type="match status" value="1"/>
</dbReference>
<dbReference type="Pfam" id="PF00171">
    <property type="entry name" value="Aldedh"/>
    <property type="match status" value="2"/>
</dbReference>
<dbReference type="HAMAP" id="MF_00412">
    <property type="entry name" value="ProA"/>
    <property type="match status" value="1"/>
</dbReference>
<dbReference type="InterPro" id="IPR012134">
    <property type="entry name" value="Glu-5-SA_DH"/>
</dbReference>
<evidence type="ECO:0000313" key="10">
    <source>
        <dbReference type="Proteomes" id="UP000075238"/>
    </source>
</evidence>
<keyword evidence="2 7" id="KW-0028">Amino-acid biosynthesis</keyword>
<proteinExistence type="inferred from homology"/>
<dbReference type="NCBIfam" id="TIGR00407">
    <property type="entry name" value="proA"/>
    <property type="match status" value="1"/>
</dbReference>
<keyword evidence="5 7" id="KW-0560">Oxidoreductase</keyword>
<dbReference type="AlphaFoldDB" id="A0A142JNW1"/>
<feature type="domain" description="Aldehyde dehydrogenase" evidence="8">
    <location>
        <begin position="314"/>
        <end position="382"/>
    </location>
</feature>
<evidence type="ECO:0000256" key="7">
    <source>
        <dbReference type="HAMAP-Rule" id="MF_00412"/>
    </source>
</evidence>
<comment type="subcellular location">
    <subcellularLocation>
        <location evidence="7">Cytoplasm</location>
    </subcellularLocation>
</comment>
<dbReference type="Proteomes" id="UP000075238">
    <property type="component" value="Chromosome 1"/>
</dbReference>
<dbReference type="Gene3D" id="3.40.309.10">
    <property type="entry name" value="Aldehyde Dehydrogenase, Chain A, domain 2"/>
    <property type="match status" value="1"/>
</dbReference>
<keyword evidence="3 7" id="KW-0641">Proline biosynthesis</keyword>
<dbReference type="EC" id="1.2.1.41" evidence="7"/>
<dbReference type="GO" id="GO:0005737">
    <property type="term" value="C:cytoplasm"/>
    <property type="evidence" value="ECO:0007669"/>
    <property type="project" value="UniProtKB-SubCell"/>
</dbReference>
<dbReference type="InterPro" id="IPR016161">
    <property type="entry name" value="Ald_DH/histidinol_DH"/>
</dbReference>
<evidence type="ECO:0000256" key="5">
    <source>
        <dbReference type="ARBA" id="ARBA00023002"/>
    </source>
</evidence>
<comment type="pathway">
    <text evidence="1 7">Amino-acid biosynthesis; L-proline biosynthesis; L-glutamate 5-semialdehyde from L-glutamate: step 2/2.</text>
</comment>
<keyword evidence="4 7" id="KW-0521">NADP</keyword>
<dbReference type="SUPFAM" id="SSF53720">
    <property type="entry name" value="ALDH-like"/>
    <property type="match status" value="1"/>
</dbReference>
<dbReference type="STRING" id="1796606.A2G96_19540"/>
<protein>
    <recommendedName>
        <fullName evidence="7">Gamma-glutamyl phosphate reductase</fullName>
        <shortName evidence="7">GPR</shortName>
        <ecNumber evidence="7">1.2.1.41</ecNumber>
    </recommendedName>
    <alternativeName>
        <fullName evidence="7">Glutamate-5-semialdehyde dehydrogenase</fullName>
    </alternativeName>
    <alternativeName>
        <fullName evidence="7">Glutamyl-gamma-semialdehyde dehydrogenase</fullName>
        <shortName evidence="7">GSA dehydrogenase</shortName>
    </alternativeName>
</protein>
<dbReference type="GO" id="GO:0004350">
    <property type="term" value="F:glutamate-5-semialdehyde dehydrogenase activity"/>
    <property type="evidence" value="ECO:0007669"/>
    <property type="project" value="UniProtKB-UniRule"/>
</dbReference>
<keyword evidence="7" id="KW-0963">Cytoplasm</keyword>
<dbReference type="PANTHER" id="PTHR11063:SF8">
    <property type="entry name" value="DELTA-1-PYRROLINE-5-CARBOXYLATE SYNTHASE"/>
    <property type="match status" value="1"/>
</dbReference>
<gene>
    <name evidence="7" type="primary">proA</name>
    <name evidence="9" type="ORF">A2G96_19540</name>
</gene>
<dbReference type="KEGG" id="cnan:A2G96_19540"/>
<dbReference type="InterPro" id="IPR016163">
    <property type="entry name" value="Ald_DH_C"/>
</dbReference>
<feature type="domain" description="Aldehyde dehydrogenase" evidence="8">
    <location>
        <begin position="10"/>
        <end position="278"/>
    </location>
</feature>
<dbReference type="PIRSF" id="PIRSF000151">
    <property type="entry name" value="GPR"/>
    <property type="match status" value="1"/>
</dbReference>
<dbReference type="CDD" id="cd07079">
    <property type="entry name" value="ALDH_F18-19_ProA-GPR"/>
    <property type="match status" value="1"/>
</dbReference>
<evidence type="ECO:0000256" key="4">
    <source>
        <dbReference type="ARBA" id="ARBA00022857"/>
    </source>
</evidence>
<dbReference type="InterPro" id="IPR000965">
    <property type="entry name" value="GPR_dom"/>
</dbReference>
<dbReference type="OrthoDB" id="9809970at2"/>
<dbReference type="EMBL" id="CP014844">
    <property type="protein sequence ID" value="AMR79773.1"/>
    <property type="molecule type" value="Genomic_DNA"/>
</dbReference>
<evidence type="ECO:0000313" key="9">
    <source>
        <dbReference type="EMBL" id="AMR79773.1"/>
    </source>
</evidence>
<sequence length="426" mass="45634">MTEFDLNQYMDRVGRQARAASRAMARASTADKNRALLTIAAAIRRDAGKLKAVNARDVERARANGQDAAFVDRLTLSDKAIDTMATGLEQIAALADPIGEISNMKFRPTGIQVGQMRVPLGVIGIIYESRPNVTIDAAALCLKSGNATILRGGSEAIESNTALAALVAEGLSAAGLPPEAVQVIETTDRAAVGRLITMTEYVDVIVPRGGKSLIARLMEEARVPMIKHLDGICHVYIDAEADLDKAVRVCDNAKTQRYAPCNTMETLLVSRDIAAAALPPLCRIYQQKGVELRVCPATRATLEAAGFGGLVDATAEDWRLEYLAPILAIKTVAGLDEAIAHINEYGSHHTDSIITENYSAGMRFIREVDSASVMINASTRFADGFEYGLGAEIGISNDKLHARGPVGLEGLTSLKYVVFGHGEIRT</sequence>
<keyword evidence="10" id="KW-1185">Reference proteome</keyword>
<evidence type="ECO:0000256" key="2">
    <source>
        <dbReference type="ARBA" id="ARBA00022605"/>
    </source>
</evidence>
<dbReference type="PANTHER" id="PTHR11063">
    <property type="entry name" value="GLUTAMATE SEMIALDEHYDE DEHYDROGENASE"/>
    <property type="match status" value="1"/>
</dbReference>
<evidence type="ECO:0000259" key="8">
    <source>
        <dbReference type="Pfam" id="PF00171"/>
    </source>
</evidence>
<dbReference type="PROSITE" id="PS01223">
    <property type="entry name" value="PROA"/>
    <property type="match status" value="1"/>
</dbReference>
<dbReference type="UniPathway" id="UPA00098">
    <property type="reaction ID" value="UER00360"/>
</dbReference>
<dbReference type="Gene3D" id="3.40.605.10">
    <property type="entry name" value="Aldehyde Dehydrogenase, Chain A, domain 1"/>
    <property type="match status" value="1"/>
</dbReference>
<dbReference type="GO" id="GO:0050661">
    <property type="term" value="F:NADP binding"/>
    <property type="evidence" value="ECO:0007669"/>
    <property type="project" value="InterPro"/>
</dbReference>
<evidence type="ECO:0000256" key="3">
    <source>
        <dbReference type="ARBA" id="ARBA00022650"/>
    </source>
</evidence>
<dbReference type="InterPro" id="IPR015590">
    <property type="entry name" value="Aldehyde_DH_dom"/>
</dbReference>
<evidence type="ECO:0000256" key="6">
    <source>
        <dbReference type="ARBA" id="ARBA00049024"/>
    </source>
</evidence>
<reference evidence="9 10" key="1">
    <citation type="submission" date="2016-03" db="EMBL/GenBank/DDBJ databases">
        <title>Complete genome sequence of a novel chlorpyrifos degrading bacterium, Cupriavidus nantongensis sp. X1.</title>
        <authorList>
            <person name="Fang L."/>
        </authorList>
    </citation>
    <scope>NUCLEOTIDE SEQUENCE [LARGE SCALE GENOMIC DNA]</scope>
    <source>
        <strain evidence="9 10">X1</strain>
    </source>
</reference>
<organism evidence="9 10">
    <name type="scientific">Cupriavidus nantongensis</name>
    <dbReference type="NCBI Taxonomy" id="1796606"/>
    <lineage>
        <taxon>Bacteria</taxon>
        <taxon>Pseudomonadati</taxon>
        <taxon>Pseudomonadota</taxon>
        <taxon>Betaproteobacteria</taxon>
        <taxon>Burkholderiales</taxon>
        <taxon>Burkholderiaceae</taxon>
        <taxon>Cupriavidus</taxon>
    </lineage>
</organism>
<dbReference type="InterPro" id="IPR020593">
    <property type="entry name" value="G-glutamylP_reductase_CS"/>
</dbReference>
<dbReference type="FunFam" id="3.40.309.10:FF:000006">
    <property type="entry name" value="Gamma-glutamyl phosphate reductase"/>
    <property type="match status" value="1"/>
</dbReference>
<comment type="function">
    <text evidence="7">Catalyzes the NADPH-dependent reduction of L-glutamate 5-phosphate into L-glutamate 5-semialdehyde and phosphate. The product spontaneously undergoes cyclization to form 1-pyrroline-5-carboxylate.</text>
</comment>
<evidence type="ECO:0000256" key="1">
    <source>
        <dbReference type="ARBA" id="ARBA00004985"/>
    </source>
</evidence>
<dbReference type="RefSeq" id="WP_062801704.1">
    <property type="nucleotide sequence ID" value="NZ_CP014844.1"/>
</dbReference>
<comment type="catalytic activity">
    <reaction evidence="6 7">
        <text>L-glutamate 5-semialdehyde + phosphate + NADP(+) = L-glutamyl 5-phosphate + NADPH + H(+)</text>
        <dbReference type="Rhea" id="RHEA:19541"/>
        <dbReference type="ChEBI" id="CHEBI:15378"/>
        <dbReference type="ChEBI" id="CHEBI:43474"/>
        <dbReference type="ChEBI" id="CHEBI:57783"/>
        <dbReference type="ChEBI" id="CHEBI:58066"/>
        <dbReference type="ChEBI" id="CHEBI:58274"/>
        <dbReference type="ChEBI" id="CHEBI:58349"/>
        <dbReference type="EC" id="1.2.1.41"/>
    </reaction>
</comment>
<accession>A0A142JNW1</accession>
<dbReference type="InterPro" id="IPR016162">
    <property type="entry name" value="Ald_DH_N"/>
</dbReference>
<dbReference type="GO" id="GO:0055129">
    <property type="term" value="P:L-proline biosynthetic process"/>
    <property type="evidence" value="ECO:0007669"/>
    <property type="project" value="UniProtKB-UniRule"/>
</dbReference>